<proteinExistence type="predicted"/>
<dbReference type="Proteomes" id="UP001303046">
    <property type="component" value="Unassembled WGS sequence"/>
</dbReference>
<evidence type="ECO:0000313" key="3">
    <source>
        <dbReference type="Proteomes" id="UP001303046"/>
    </source>
</evidence>
<dbReference type="EMBL" id="JAVFWL010000003">
    <property type="protein sequence ID" value="KAK6739397.1"/>
    <property type="molecule type" value="Genomic_DNA"/>
</dbReference>
<gene>
    <name evidence="2" type="primary">Necator_chrIII.g8855</name>
    <name evidence="2" type="ORF">RB195_008090</name>
</gene>
<evidence type="ECO:0000313" key="2">
    <source>
        <dbReference type="EMBL" id="KAK6739397.1"/>
    </source>
</evidence>
<comment type="caution">
    <text evidence="2">The sequence shown here is derived from an EMBL/GenBank/DDBJ whole genome shotgun (WGS) entry which is preliminary data.</text>
</comment>
<organism evidence="2 3">
    <name type="scientific">Necator americanus</name>
    <name type="common">Human hookworm</name>
    <dbReference type="NCBI Taxonomy" id="51031"/>
    <lineage>
        <taxon>Eukaryota</taxon>
        <taxon>Metazoa</taxon>
        <taxon>Ecdysozoa</taxon>
        <taxon>Nematoda</taxon>
        <taxon>Chromadorea</taxon>
        <taxon>Rhabditida</taxon>
        <taxon>Rhabditina</taxon>
        <taxon>Rhabditomorpha</taxon>
        <taxon>Strongyloidea</taxon>
        <taxon>Ancylostomatidae</taxon>
        <taxon>Bunostominae</taxon>
        <taxon>Necator</taxon>
    </lineage>
</organism>
<name>A0ABR1CM05_NECAM</name>
<protein>
    <submittedName>
        <fullName evidence="2">Uncharacterized protein</fullName>
    </submittedName>
</protein>
<reference evidence="2 3" key="1">
    <citation type="submission" date="2023-08" db="EMBL/GenBank/DDBJ databases">
        <title>A Necator americanus chromosomal reference genome.</title>
        <authorList>
            <person name="Ilik V."/>
            <person name="Petrzelkova K.J."/>
            <person name="Pardy F."/>
            <person name="Fuh T."/>
            <person name="Niatou-Singa F.S."/>
            <person name="Gouil Q."/>
            <person name="Baker L."/>
            <person name="Ritchie M.E."/>
            <person name="Jex A.R."/>
            <person name="Gazzola D."/>
            <person name="Li H."/>
            <person name="Toshio Fujiwara R."/>
            <person name="Zhan B."/>
            <person name="Aroian R.V."/>
            <person name="Pafco B."/>
            <person name="Schwarz E.M."/>
        </authorList>
    </citation>
    <scope>NUCLEOTIDE SEQUENCE [LARGE SCALE GENOMIC DNA]</scope>
    <source>
        <strain evidence="2 3">Aroian</strain>
        <tissue evidence="2">Whole animal</tissue>
    </source>
</reference>
<feature type="region of interest" description="Disordered" evidence="1">
    <location>
        <begin position="1"/>
        <end position="30"/>
    </location>
</feature>
<sequence>MGSGGEEWPDEVTGFRGNRQDGRQMGTRQNQHHLHFATEPSLHERRVYRHSPVATSALGRPTYTDQGATLRRFAKTDGEVGMSDVSNSFTAWETLPEDEPPLCIAVRRPVSPHHYEAVNRCGATEDAGLINSARLDQQFGAVHTVNSIAASPNNRSLAEPCSFTTQRFVSSASKLSIVKRAAVAVGVAAVSCNQGTPCPFTVKKKSNNGSLSVEEVCVAACAQPNRSALRRLTNAESSLRNDCSANKI</sequence>
<evidence type="ECO:0000256" key="1">
    <source>
        <dbReference type="SAM" id="MobiDB-lite"/>
    </source>
</evidence>
<keyword evidence="3" id="KW-1185">Reference proteome</keyword>
<accession>A0ABR1CM05</accession>